<name>A0A183SI73_SCHSO</name>
<reference evidence="1 2" key="2">
    <citation type="submission" date="2018-11" db="EMBL/GenBank/DDBJ databases">
        <authorList>
            <consortium name="Pathogen Informatics"/>
        </authorList>
    </citation>
    <scope>NUCLEOTIDE SEQUENCE [LARGE SCALE GENOMIC DNA]</scope>
    <source>
        <strain evidence="1 2">NST_G2</strain>
    </source>
</reference>
<gene>
    <name evidence="1" type="ORF">SSLN_LOCUS3921</name>
</gene>
<reference evidence="3" key="1">
    <citation type="submission" date="2016-06" db="UniProtKB">
        <authorList>
            <consortium name="WormBaseParasite"/>
        </authorList>
    </citation>
    <scope>IDENTIFICATION</scope>
</reference>
<accession>A0A183SI73</accession>
<dbReference type="EMBL" id="UYSU01032691">
    <property type="protein sequence ID" value="VDL90306.1"/>
    <property type="molecule type" value="Genomic_DNA"/>
</dbReference>
<dbReference type="AlphaFoldDB" id="A0A183SI73"/>
<dbReference type="OrthoDB" id="6261738at2759"/>
<organism evidence="3">
    <name type="scientific">Schistocephalus solidus</name>
    <name type="common">Tapeworm</name>
    <dbReference type="NCBI Taxonomy" id="70667"/>
    <lineage>
        <taxon>Eukaryota</taxon>
        <taxon>Metazoa</taxon>
        <taxon>Spiralia</taxon>
        <taxon>Lophotrochozoa</taxon>
        <taxon>Platyhelminthes</taxon>
        <taxon>Cestoda</taxon>
        <taxon>Eucestoda</taxon>
        <taxon>Diphyllobothriidea</taxon>
        <taxon>Diphyllobothriidae</taxon>
        <taxon>Schistocephalus</taxon>
    </lineage>
</organism>
<protein>
    <submittedName>
        <fullName evidence="3">Transposase</fullName>
    </submittedName>
</protein>
<evidence type="ECO:0000313" key="3">
    <source>
        <dbReference type="WBParaSite" id="SSLN_0000405701-mRNA-1"/>
    </source>
</evidence>
<dbReference type="Proteomes" id="UP000275846">
    <property type="component" value="Unassembled WGS sequence"/>
</dbReference>
<proteinExistence type="predicted"/>
<dbReference type="WBParaSite" id="SSLN_0000405701-mRNA-1">
    <property type="protein sequence ID" value="SSLN_0000405701-mRNA-1"/>
    <property type="gene ID" value="SSLN_0000405701"/>
</dbReference>
<evidence type="ECO:0000313" key="1">
    <source>
        <dbReference type="EMBL" id="VDL90306.1"/>
    </source>
</evidence>
<keyword evidence="2" id="KW-1185">Reference proteome</keyword>
<sequence length="79" mass="9484">MLRQVQLRWCGHLVRMDDERLPKRLFYRDAATGARRQGDQKRRHKDTLKKTLKQLKINPVTLEDLAQDRPAWRKFVKTG</sequence>
<evidence type="ECO:0000313" key="2">
    <source>
        <dbReference type="Proteomes" id="UP000275846"/>
    </source>
</evidence>